<protein>
    <submittedName>
        <fullName evidence="6">ArsR/SmtB family transcription factor</fullName>
    </submittedName>
</protein>
<proteinExistence type="predicted"/>
<dbReference type="Pfam" id="PF12840">
    <property type="entry name" value="HTH_20"/>
    <property type="match status" value="1"/>
</dbReference>
<keyword evidence="3" id="KW-0804">Transcription</keyword>
<dbReference type="InterPro" id="IPR011991">
    <property type="entry name" value="ArsR-like_HTH"/>
</dbReference>
<comment type="caution">
    <text evidence="6">The sequence shown here is derived from an EMBL/GenBank/DDBJ whole genome shotgun (WGS) entry which is preliminary data.</text>
</comment>
<evidence type="ECO:0000313" key="6">
    <source>
        <dbReference type="EMBL" id="MFC5500836.1"/>
    </source>
</evidence>
<organism evidence="6 7">
    <name type="scientific">Lysinimonas soli</name>
    <dbReference type="NCBI Taxonomy" id="1074233"/>
    <lineage>
        <taxon>Bacteria</taxon>
        <taxon>Bacillati</taxon>
        <taxon>Actinomycetota</taxon>
        <taxon>Actinomycetes</taxon>
        <taxon>Micrococcales</taxon>
        <taxon>Microbacteriaceae</taxon>
        <taxon>Lysinimonas</taxon>
    </lineage>
</organism>
<dbReference type="InterPro" id="IPR036388">
    <property type="entry name" value="WH-like_DNA-bd_sf"/>
</dbReference>
<dbReference type="SMART" id="SM00418">
    <property type="entry name" value="HTH_ARSR"/>
    <property type="match status" value="1"/>
</dbReference>
<dbReference type="InterPro" id="IPR036390">
    <property type="entry name" value="WH_DNA-bd_sf"/>
</dbReference>
<dbReference type="CDD" id="cd00090">
    <property type="entry name" value="HTH_ARSR"/>
    <property type="match status" value="1"/>
</dbReference>
<accession>A0ABW0NJR6</accession>
<dbReference type="Gene3D" id="1.10.10.10">
    <property type="entry name" value="Winged helix-like DNA-binding domain superfamily/Winged helix DNA-binding domain"/>
    <property type="match status" value="1"/>
</dbReference>
<gene>
    <name evidence="6" type="ORF">ACFPJ4_01130</name>
</gene>
<keyword evidence="2" id="KW-0238">DNA-binding</keyword>
<reference evidence="7" key="1">
    <citation type="journal article" date="2019" name="Int. J. Syst. Evol. Microbiol.">
        <title>The Global Catalogue of Microorganisms (GCM) 10K type strain sequencing project: providing services to taxonomists for standard genome sequencing and annotation.</title>
        <authorList>
            <consortium name="The Broad Institute Genomics Platform"/>
            <consortium name="The Broad Institute Genome Sequencing Center for Infectious Disease"/>
            <person name="Wu L."/>
            <person name="Ma J."/>
        </authorList>
    </citation>
    <scope>NUCLEOTIDE SEQUENCE [LARGE SCALE GENOMIC DNA]</scope>
    <source>
        <strain evidence="7">CGMCC 4.6997</strain>
    </source>
</reference>
<feature type="region of interest" description="Disordered" evidence="4">
    <location>
        <begin position="101"/>
        <end position="126"/>
    </location>
</feature>
<keyword evidence="1" id="KW-0805">Transcription regulation</keyword>
<dbReference type="PRINTS" id="PR00778">
    <property type="entry name" value="HTHARSR"/>
</dbReference>
<dbReference type="PANTHER" id="PTHR33154:SF33">
    <property type="entry name" value="TRANSCRIPTIONAL REPRESSOR SDPR"/>
    <property type="match status" value="1"/>
</dbReference>
<feature type="domain" description="HTH arsR-type" evidence="5">
    <location>
        <begin position="1"/>
        <end position="100"/>
    </location>
</feature>
<dbReference type="InterPro" id="IPR001845">
    <property type="entry name" value="HTH_ArsR_DNA-bd_dom"/>
</dbReference>
<evidence type="ECO:0000256" key="1">
    <source>
        <dbReference type="ARBA" id="ARBA00023015"/>
    </source>
</evidence>
<name>A0ABW0NJR6_9MICO</name>
<evidence type="ECO:0000256" key="2">
    <source>
        <dbReference type="ARBA" id="ARBA00023125"/>
    </source>
</evidence>
<dbReference type="InterPro" id="IPR051081">
    <property type="entry name" value="HTH_MetalResp_TranReg"/>
</dbReference>
<sequence>MDTLEALADPVRRRMVQLLSHGASTAGELARAVGDEFAISQPAASRHLRVLREAELVTSQVDGTRRIYRLQRAPFDELDGWLREVRAFWDQRLDALETEVARGVRSKRRTDATPSSQPLTDHEGDR</sequence>
<dbReference type="EMBL" id="JBHSMG010000001">
    <property type="protein sequence ID" value="MFC5500836.1"/>
    <property type="molecule type" value="Genomic_DNA"/>
</dbReference>
<evidence type="ECO:0000256" key="3">
    <source>
        <dbReference type="ARBA" id="ARBA00023163"/>
    </source>
</evidence>
<dbReference type="NCBIfam" id="NF033788">
    <property type="entry name" value="HTH_metalloreg"/>
    <property type="match status" value="1"/>
</dbReference>
<dbReference type="Proteomes" id="UP001596039">
    <property type="component" value="Unassembled WGS sequence"/>
</dbReference>
<dbReference type="RefSeq" id="WP_386738447.1">
    <property type="nucleotide sequence ID" value="NZ_JBHSMG010000001.1"/>
</dbReference>
<evidence type="ECO:0000313" key="7">
    <source>
        <dbReference type="Proteomes" id="UP001596039"/>
    </source>
</evidence>
<evidence type="ECO:0000259" key="5">
    <source>
        <dbReference type="PROSITE" id="PS50987"/>
    </source>
</evidence>
<keyword evidence="7" id="KW-1185">Reference proteome</keyword>
<dbReference type="PROSITE" id="PS50987">
    <property type="entry name" value="HTH_ARSR_2"/>
    <property type="match status" value="1"/>
</dbReference>
<dbReference type="SUPFAM" id="SSF46785">
    <property type="entry name" value="Winged helix' DNA-binding domain"/>
    <property type="match status" value="1"/>
</dbReference>
<dbReference type="PANTHER" id="PTHR33154">
    <property type="entry name" value="TRANSCRIPTIONAL REGULATOR, ARSR FAMILY"/>
    <property type="match status" value="1"/>
</dbReference>
<evidence type="ECO:0000256" key="4">
    <source>
        <dbReference type="SAM" id="MobiDB-lite"/>
    </source>
</evidence>